<keyword evidence="1" id="KW-1133">Transmembrane helix</keyword>
<keyword evidence="1" id="KW-0472">Membrane</keyword>
<keyword evidence="3" id="KW-1185">Reference proteome</keyword>
<evidence type="ECO:0000313" key="2">
    <source>
        <dbReference type="EMBL" id="GEK59846.1"/>
    </source>
</evidence>
<organism evidence="2 3">
    <name type="scientific">Marinococcus halophilus</name>
    <dbReference type="NCBI Taxonomy" id="1371"/>
    <lineage>
        <taxon>Bacteria</taxon>
        <taxon>Bacillati</taxon>
        <taxon>Bacillota</taxon>
        <taxon>Bacilli</taxon>
        <taxon>Bacillales</taxon>
        <taxon>Bacillaceae</taxon>
        <taxon>Marinococcus</taxon>
    </lineage>
</organism>
<feature type="transmembrane region" description="Helical" evidence="1">
    <location>
        <begin position="29"/>
        <end position="50"/>
    </location>
</feature>
<accession>A0A510Y8Z0</accession>
<dbReference type="AlphaFoldDB" id="A0A510Y8Z0"/>
<evidence type="ECO:0000256" key="1">
    <source>
        <dbReference type="SAM" id="Phobius"/>
    </source>
</evidence>
<gene>
    <name evidence="2" type="ORF">MHA01_27510</name>
</gene>
<comment type="caution">
    <text evidence="2">The sequence shown here is derived from an EMBL/GenBank/DDBJ whole genome shotgun (WGS) entry which is preliminary data.</text>
</comment>
<feature type="transmembrane region" description="Helical" evidence="1">
    <location>
        <begin position="93"/>
        <end position="112"/>
    </location>
</feature>
<protein>
    <submittedName>
        <fullName evidence="2">Malonate transporter MadL</fullName>
    </submittedName>
</protein>
<evidence type="ECO:0000313" key="3">
    <source>
        <dbReference type="Proteomes" id="UP000321051"/>
    </source>
</evidence>
<proteinExistence type="predicted"/>
<dbReference type="InterPro" id="IPR004690">
    <property type="entry name" value="Maln_transptMadL"/>
</dbReference>
<name>A0A510Y8Z0_MARHA</name>
<dbReference type="STRING" id="1371.GCA_900166605_03026"/>
<dbReference type="EMBL" id="BJUN01000020">
    <property type="protein sequence ID" value="GEK59846.1"/>
    <property type="molecule type" value="Genomic_DNA"/>
</dbReference>
<reference evidence="2 3" key="1">
    <citation type="submission" date="2019-07" db="EMBL/GenBank/DDBJ databases">
        <title>Whole genome shotgun sequence of Marinococcus halophilus NBRC 102359.</title>
        <authorList>
            <person name="Hosoyama A."/>
            <person name="Uohara A."/>
            <person name="Ohji S."/>
            <person name="Ichikawa N."/>
        </authorList>
    </citation>
    <scope>NUCLEOTIDE SEQUENCE [LARGE SCALE GENOMIC DNA]</scope>
    <source>
        <strain evidence="2 3">NBRC 102359</strain>
    </source>
</reference>
<feature type="transmembrane region" description="Helical" evidence="1">
    <location>
        <begin position="62"/>
        <end position="81"/>
    </location>
</feature>
<dbReference type="OrthoDB" id="286752at2"/>
<dbReference type="Pfam" id="PF03817">
    <property type="entry name" value="MadL"/>
    <property type="match status" value="1"/>
</dbReference>
<sequence length="130" mass="13792">MVIFGVALLAFCMLLGVYFGDLLGIVMGVDANIGGVGISMVFLVLIVDYLKRNKKITQKSEDGMAFWGAMYIPIVIAMSAQQNVVGAISGGPMAITAGVLAVAASFALVPVITKIGQQKDEEYVTKKIFK</sequence>
<dbReference type="Proteomes" id="UP000321051">
    <property type="component" value="Unassembled WGS sequence"/>
</dbReference>
<keyword evidence="1" id="KW-0812">Transmembrane</keyword>
<dbReference type="NCBIfam" id="TIGR00807">
    <property type="entry name" value="malonate_madL"/>
    <property type="match status" value="1"/>
</dbReference>
<dbReference type="GO" id="GO:0016020">
    <property type="term" value="C:membrane"/>
    <property type="evidence" value="ECO:0007669"/>
    <property type="project" value="InterPro"/>
</dbReference>
<dbReference type="RefSeq" id="WP_079476703.1">
    <property type="nucleotide sequence ID" value="NZ_BJUN01000020.1"/>
</dbReference>